<name>A0A545T6M6_9GAMM</name>
<dbReference type="Gene3D" id="3.75.10.10">
    <property type="entry name" value="L-arginine/glycine Amidinotransferase, Chain A"/>
    <property type="match status" value="1"/>
</dbReference>
<evidence type="ECO:0008006" key="4">
    <source>
        <dbReference type="Google" id="ProtNLM"/>
    </source>
</evidence>
<dbReference type="PANTHER" id="PTHR43224">
    <property type="entry name" value="AMIDINOTRANSFERASE"/>
    <property type="match status" value="1"/>
</dbReference>
<dbReference type="Proteomes" id="UP000317839">
    <property type="component" value="Unassembled WGS sequence"/>
</dbReference>
<reference evidence="2 3" key="1">
    <citation type="submission" date="2019-06" db="EMBL/GenBank/DDBJ databases">
        <title>Draft genome of Aliikangiella marina GYP-15.</title>
        <authorList>
            <person name="Wang G."/>
        </authorList>
    </citation>
    <scope>NUCLEOTIDE SEQUENCE [LARGE SCALE GENOMIC DNA]</scope>
    <source>
        <strain evidence="2 3">GYP-15</strain>
    </source>
</reference>
<evidence type="ECO:0000313" key="3">
    <source>
        <dbReference type="Proteomes" id="UP000317839"/>
    </source>
</evidence>
<proteinExistence type="predicted"/>
<evidence type="ECO:0000313" key="2">
    <source>
        <dbReference type="EMBL" id="TQV72880.1"/>
    </source>
</evidence>
<keyword evidence="1" id="KW-0175">Coiled coil</keyword>
<dbReference type="EMBL" id="VIKR01000004">
    <property type="protein sequence ID" value="TQV72880.1"/>
    <property type="molecule type" value="Genomic_DNA"/>
</dbReference>
<protein>
    <recommendedName>
        <fullName evidence="4">Amidinotransferase</fullName>
    </recommendedName>
</protein>
<sequence length="317" mass="35665">MQDIRQQQLTHAIVMVRPIDFGFNEQTGQDNEFQHRPKEDEKLIQVLALREFDAMVEQIESHKIDVTVLGKNHTSTKLPDAVFPNNWFSTRADGSLIIYPMKTPNRQAEVQVEQLVNQLSEKQFEIKQLVDLRQTYQNGQALEGTGSLIFHHPTGQLFAAVSERCEFSALRDFATTQGYRLQWFETRSSHGKPIYHTNVLMSCGEDFAVIAKDVLLANDQSQSAINALAETTRDLIMISEEQMSNNFCGNIIQLKNRNDSPCIVMSTSALNGFTQKQLGILEKHGDIVACDIPTIEHIGGGSARCMIAENFLPNSPQ</sequence>
<accession>A0A545T6M6</accession>
<dbReference type="OrthoDB" id="9788268at2"/>
<dbReference type="AlphaFoldDB" id="A0A545T6M6"/>
<gene>
    <name evidence="2" type="ORF">FLL45_15555</name>
</gene>
<dbReference type="RefSeq" id="WP_142943010.1">
    <property type="nucleotide sequence ID" value="NZ_VIKR01000004.1"/>
</dbReference>
<dbReference type="Pfam" id="PF19420">
    <property type="entry name" value="DDAH_eukar"/>
    <property type="match status" value="1"/>
</dbReference>
<feature type="coiled-coil region" evidence="1">
    <location>
        <begin position="105"/>
        <end position="132"/>
    </location>
</feature>
<dbReference type="PIRSF" id="PIRSF028188">
    <property type="entry name" value="Amdntrnsf_FN0238"/>
    <property type="match status" value="1"/>
</dbReference>
<dbReference type="SUPFAM" id="SSF55909">
    <property type="entry name" value="Pentein"/>
    <property type="match status" value="1"/>
</dbReference>
<organism evidence="2 3">
    <name type="scientific">Aliikangiella marina</name>
    <dbReference type="NCBI Taxonomy" id="1712262"/>
    <lineage>
        <taxon>Bacteria</taxon>
        <taxon>Pseudomonadati</taxon>
        <taxon>Pseudomonadota</taxon>
        <taxon>Gammaproteobacteria</taxon>
        <taxon>Oceanospirillales</taxon>
        <taxon>Pleioneaceae</taxon>
        <taxon>Aliikangiella</taxon>
    </lineage>
</organism>
<dbReference type="PANTHER" id="PTHR43224:SF1">
    <property type="entry name" value="AMIDINOTRANSFERASE"/>
    <property type="match status" value="1"/>
</dbReference>
<dbReference type="InterPro" id="IPR014541">
    <property type="entry name" value="Amdntrnsf_FN0238"/>
</dbReference>
<comment type="caution">
    <text evidence="2">The sequence shown here is derived from an EMBL/GenBank/DDBJ whole genome shotgun (WGS) entry which is preliminary data.</text>
</comment>
<keyword evidence="3" id="KW-1185">Reference proteome</keyword>
<evidence type="ECO:0000256" key="1">
    <source>
        <dbReference type="SAM" id="Coils"/>
    </source>
</evidence>